<dbReference type="KEGG" id="vg:24171302"/>
<proteinExistence type="predicted"/>
<reference evidence="3 4" key="1">
    <citation type="submission" date="2013-12" db="EMBL/GenBank/DDBJ databases">
        <title>Ecological redundancy of diverse viral populations within a natural community.</title>
        <authorList>
            <person name="Gregory A.C."/>
            <person name="LaButti K."/>
            <person name="Copeland A."/>
            <person name="Woyke T."/>
            <person name="Sullivan M.B."/>
        </authorList>
    </citation>
    <scope>NUCLEOTIDE SEQUENCE [LARGE SCALE GENOMIC DNA]</scope>
    <source>
        <strain evidence="1">Syn7803US103</strain>
        <strain evidence="2">Syn7803US23</strain>
    </source>
</reference>
<protein>
    <submittedName>
        <fullName evidence="1">Uncharacterized protein</fullName>
    </submittedName>
</protein>
<dbReference type="Proteomes" id="UP000033008">
    <property type="component" value="Segment"/>
</dbReference>
<keyword evidence="4" id="KW-1185">Reference proteome</keyword>
<gene>
    <name evidence="1" type="ORF">Syn7803US103_124</name>
    <name evidence="2" type="ORF">Syn7803US23_118</name>
</gene>
<accession>A0A0E3FCT9</accession>
<dbReference type="GeneID" id="24171302"/>
<organism evidence="1 3">
    <name type="scientific">Synechococcus phage ACG-2014j</name>
    <dbReference type="NCBI Taxonomy" id="1493514"/>
    <lineage>
        <taxon>Viruses</taxon>
        <taxon>Duplodnaviria</taxon>
        <taxon>Heunggongvirae</taxon>
        <taxon>Uroviricota</taxon>
        <taxon>Caudoviricetes</taxon>
        <taxon>Pantevenvirales</taxon>
        <taxon>Kyanoviridae</taxon>
        <taxon>Potamoivirus</taxon>
        <taxon>Potamoivirus tusconj</taxon>
    </lineage>
</organism>
<dbReference type="RefSeq" id="YP_009134106.1">
    <property type="nucleotide sequence ID" value="NC_026926.1"/>
</dbReference>
<dbReference type="EMBL" id="KJ019069">
    <property type="protein sequence ID" value="AIX24019.1"/>
    <property type="molecule type" value="Genomic_DNA"/>
</dbReference>
<evidence type="ECO:0000313" key="3">
    <source>
        <dbReference type="Proteomes" id="UP000033008"/>
    </source>
</evidence>
<evidence type="ECO:0000313" key="4">
    <source>
        <dbReference type="Proteomes" id="UP000185285"/>
    </source>
</evidence>
<name>A0A0E3FCT9_9CAUD</name>
<evidence type="ECO:0000313" key="2">
    <source>
        <dbReference type="EMBL" id="AIX28462.1"/>
    </source>
</evidence>
<dbReference type="OrthoDB" id="27406at10239"/>
<evidence type="ECO:0000313" key="1">
    <source>
        <dbReference type="EMBL" id="AIX24019.1"/>
    </source>
</evidence>
<dbReference type="Proteomes" id="UP000185285">
    <property type="component" value="Segment"/>
</dbReference>
<sequence length="55" mass="6346">MPRGSLHKTDMLAKVYKLKTELYDKETNPGMTGQWYDGAHDSLDKVLDIINEYSQ</sequence>
<dbReference type="EMBL" id="KJ019089">
    <property type="protein sequence ID" value="AIX28462.1"/>
    <property type="molecule type" value="Genomic_DNA"/>
</dbReference>